<dbReference type="GO" id="GO:0016853">
    <property type="term" value="F:isomerase activity"/>
    <property type="evidence" value="ECO:0007669"/>
    <property type="project" value="UniProtKB-KW"/>
</dbReference>
<evidence type="ECO:0000313" key="2">
    <source>
        <dbReference type="EMBL" id="AMY09678.1"/>
    </source>
</evidence>
<evidence type="ECO:0000259" key="1">
    <source>
        <dbReference type="Pfam" id="PF01261"/>
    </source>
</evidence>
<dbReference type="RefSeq" id="WP_110171410.1">
    <property type="nucleotide sequence ID" value="NZ_CP015136.1"/>
</dbReference>
<reference evidence="2 3" key="1">
    <citation type="journal article" date="2016" name="Genome Announc.">
        <title>First Complete Genome Sequence of a Subdivision 6 Acidobacterium Strain.</title>
        <authorList>
            <person name="Huang S."/>
            <person name="Vieira S."/>
            <person name="Bunk B."/>
            <person name="Riedel T."/>
            <person name="Sproer C."/>
            <person name="Overmann J."/>
        </authorList>
    </citation>
    <scope>NUCLEOTIDE SEQUENCE [LARGE SCALE GENOMIC DNA]</scope>
    <source>
        <strain evidence="3">DSM 100886 HEG_-6_39</strain>
    </source>
</reference>
<name>A0A143PNK0_LUTPR</name>
<reference evidence="3" key="2">
    <citation type="submission" date="2016-04" db="EMBL/GenBank/DDBJ databases">
        <title>First Complete Genome Sequence of a Subdivision 6 Acidobacterium.</title>
        <authorList>
            <person name="Huang S."/>
            <person name="Vieira S."/>
            <person name="Bunk B."/>
            <person name="Riedel T."/>
            <person name="Sproeer C."/>
            <person name="Overmann J."/>
        </authorList>
    </citation>
    <scope>NUCLEOTIDE SEQUENCE [LARGE SCALE GENOMIC DNA]</scope>
    <source>
        <strain evidence="3">DSM 100886 HEG_-6_39</strain>
    </source>
</reference>
<keyword evidence="2" id="KW-0670">Pyruvate</keyword>
<dbReference type="OrthoDB" id="9779184at2"/>
<dbReference type="Pfam" id="PF01261">
    <property type="entry name" value="AP_endonuc_2"/>
    <property type="match status" value="1"/>
</dbReference>
<dbReference type="PANTHER" id="PTHR12110">
    <property type="entry name" value="HYDROXYPYRUVATE ISOMERASE"/>
    <property type="match status" value="1"/>
</dbReference>
<dbReference type="PANTHER" id="PTHR12110:SF21">
    <property type="entry name" value="XYLOSE ISOMERASE-LIKE TIM BARREL DOMAIN-CONTAINING PROTEIN"/>
    <property type="match status" value="1"/>
</dbReference>
<accession>A0A143PNK0</accession>
<dbReference type="InterPro" id="IPR013022">
    <property type="entry name" value="Xyl_isomerase-like_TIM-brl"/>
</dbReference>
<dbReference type="InterPro" id="IPR050312">
    <property type="entry name" value="IolE/XylAMocC-like"/>
</dbReference>
<dbReference type="EMBL" id="CP015136">
    <property type="protein sequence ID" value="AMY09678.1"/>
    <property type="molecule type" value="Genomic_DNA"/>
</dbReference>
<gene>
    <name evidence="2" type="ORF">LuPra_02900</name>
</gene>
<sequence length="320" mass="35025">MKLGVFTALFAGLTLDQVIEKVTAAGLDAVEIGTGAYPGAAHIDVEDLLSSKAKAKAYKRKLADAGLTISALSCHGNPLHPDKAFAKDHDEVFRKTVRVAELLGVGVVNTFSGCPGDSEGSKVPNWITCAWPPDFLKALDWQWEKKVIPYWTRAGKFAKDHGVRVALESHPGFAVYNVETALKLRRAVGKQIGVNFDPSHLFWQGVDVPAAIHALGDAIFHFHAKDVALDRNNARLNGVIDAKSYTRMTERSWLFRTVGWGHGAGDWAEIMSALRLVGYDHVVSIEHEDALASVDEGLANAVKFLRPLILKEQPAEAWWV</sequence>
<evidence type="ECO:0000313" key="3">
    <source>
        <dbReference type="Proteomes" id="UP000076079"/>
    </source>
</evidence>
<dbReference type="SUPFAM" id="SSF51658">
    <property type="entry name" value="Xylose isomerase-like"/>
    <property type="match status" value="1"/>
</dbReference>
<keyword evidence="2" id="KW-0413">Isomerase</keyword>
<dbReference type="KEGG" id="abac:LuPra_02900"/>
<proteinExistence type="predicted"/>
<organism evidence="2 3">
    <name type="scientific">Luteitalea pratensis</name>
    <dbReference type="NCBI Taxonomy" id="1855912"/>
    <lineage>
        <taxon>Bacteria</taxon>
        <taxon>Pseudomonadati</taxon>
        <taxon>Acidobacteriota</taxon>
        <taxon>Vicinamibacteria</taxon>
        <taxon>Vicinamibacterales</taxon>
        <taxon>Vicinamibacteraceae</taxon>
        <taxon>Luteitalea</taxon>
    </lineage>
</organism>
<dbReference type="PATRIC" id="fig|1813736.3.peg.3091"/>
<protein>
    <submittedName>
        <fullName evidence="2">Hydroxypyruvate isomerase</fullName>
    </submittedName>
</protein>
<keyword evidence="3" id="KW-1185">Reference proteome</keyword>
<dbReference type="Gene3D" id="3.20.20.150">
    <property type="entry name" value="Divalent-metal-dependent TIM barrel enzymes"/>
    <property type="match status" value="1"/>
</dbReference>
<dbReference type="InterPro" id="IPR036237">
    <property type="entry name" value="Xyl_isomerase-like_sf"/>
</dbReference>
<feature type="domain" description="Xylose isomerase-like TIM barrel" evidence="1">
    <location>
        <begin position="20"/>
        <end position="306"/>
    </location>
</feature>
<dbReference type="STRING" id="1855912.LuPra_02900"/>
<dbReference type="Proteomes" id="UP000076079">
    <property type="component" value="Chromosome"/>
</dbReference>
<dbReference type="AlphaFoldDB" id="A0A143PNK0"/>